<dbReference type="AlphaFoldDB" id="A0A835B8D1"/>
<dbReference type="OrthoDB" id="10382990at2759"/>
<organism evidence="1 2">
    <name type="scientific">Digitaria exilis</name>
    <dbReference type="NCBI Taxonomy" id="1010633"/>
    <lineage>
        <taxon>Eukaryota</taxon>
        <taxon>Viridiplantae</taxon>
        <taxon>Streptophyta</taxon>
        <taxon>Embryophyta</taxon>
        <taxon>Tracheophyta</taxon>
        <taxon>Spermatophyta</taxon>
        <taxon>Magnoliopsida</taxon>
        <taxon>Liliopsida</taxon>
        <taxon>Poales</taxon>
        <taxon>Poaceae</taxon>
        <taxon>PACMAD clade</taxon>
        <taxon>Panicoideae</taxon>
        <taxon>Panicodae</taxon>
        <taxon>Paniceae</taxon>
        <taxon>Anthephorinae</taxon>
        <taxon>Digitaria</taxon>
    </lineage>
</organism>
<keyword evidence="2" id="KW-1185">Reference proteome</keyword>
<sequence length="86" mass="9907">MSGGYHCCLHHRFPMRYFFLHRTAIGLMCSNMVFVLQGKIQINGFYSSATSPHHVTWPEHEWLLLHAWVYGGKDLVLLGSSKPCEE</sequence>
<accession>A0A835B8D1</accession>
<proteinExistence type="predicted"/>
<dbReference type="Proteomes" id="UP000636709">
    <property type="component" value="Unassembled WGS sequence"/>
</dbReference>
<evidence type="ECO:0000313" key="1">
    <source>
        <dbReference type="EMBL" id="KAF8689697.1"/>
    </source>
</evidence>
<dbReference type="EMBL" id="JACEFO010002004">
    <property type="protein sequence ID" value="KAF8689697.1"/>
    <property type="molecule type" value="Genomic_DNA"/>
</dbReference>
<evidence type="ECO:0000313" key="2">
    <source>
        <dbReference type="Proteomes" id="UP000636709"/>
    </source>
</evidence>
<name>A0A835B8D1_9POAL</name>
<comment type="caution">
    <text evidence="1">The sequence shown here is derived from an EMBL/GenBank/DDBJ whole genome shotgun (WGS) entry which is preliminary data.</text>
</comment>
<gene>
    <name evidence="1" type="ORF">HU200_041693</name>
</gene>
<protein>
    <submittedName>
        <fullName evidence="1">Uncharacterized protein</fullName>
    </submittedName>
</protein>
<reference evidence="1" key="1">
    <citation type="submission" date="2020-07" db="EMBL/GenBank/DDBJ databases">
        <title>Genome sequence and genetic diversity analysis of an under-domesticated orphan crop, white fonio (Digitaria exilis).</title>
        <authorList>
            <person name="Bennetzen J.L."/>
            <person name="Chen S."/>
            <person name="Ma X."/>
            <person name="Wang X."/>
            <person name="Yssel A.E.J."/>
            <person name="Chaluvadi S.R."/>
            <person name="Johnson M."/>
            <person name="Gangashetty P."/>
            <person name="Hamidou F."/>
            <person name="Sanogo M.D."/>
            <person name="Zwaenepoel A."/>
            <person name="Wallace J."/>
            <person name="Van De Peer Y."/>
            <person name="Van Deynze A."/>
        </authorList>
    </citation>
    <scope>NUCLEOTIDE SEQUENCE</scope>
    <source>
        <tissue evidence="1">Leaves</tissue>
    </source>
</reference>